<comment type="subcellular location">
    <subcellularLocation>
        <location evidence="1">Periplasm</location>
    </subcellularLocation>
</comment>
<dbReference type="PROSITE" id="PS51257">
    <property type="entry name" value="PROKAR_LIPOPROTEIN"/>
    <property type="match status" value="1"/>
</dbReference>
<dbReference type="InterPro" id="IPR001638">
    <property type="entry name" value="Solute-binding_3/MltF_N"/>
</dbReference>
<dbReference type="NCBIfam" id="TIGR01728">
    <property type="entry name" value="SsuA_fam"/>
    <property type="match status" value="1"/>
</dbReference>
<protein>
    <submittedName>
        <fullName evidence="7">Aliphatic sulfonate ABC transporter substrate-binding protein</fullName>
    </submittedName>
</protein>
<comment type="caution">
    <text evidence="7">The sequence shown here is derived from an EMBL/GenBank/DDBJ whole genome shotgun (WGS) entry which is preliminary data.</text>
</comment>
<feature type="signal peptide" evidence="5">
    <location>
        <begin position="1"/>
        <end position="25"/>
    </location>
</feature>
<proteinExistence type="inferred from homology"/>
<evidence type="ECO:0000256" key="1">
    <source>
        <dbReference type="ARBA" id="ARBA00004418"/>
    </source>
</evidence>
<accession>A0ABW2ABW8</accession>
<feature type="domain" description="Solute-binding protein family 3/N-terminal" evidence="6">
    <location>
        <begin position="41"/>
        <end position="258"/>
    </location>
</feature>
<evidence type="ECO:0000313" key="7">
    <source>
        <dbReference type="EMBL" id="MFC6704265.1"/>
    </source>
</evidence>
<dbReference type="RefSeq" id="WP_382398335.1">
    <property type="nucleotide sequence ID" value="NZ_JBHSWH010000001.1"/>
</dbReference>
<keyword evidence="8" id="KW-1185">Reference proteome</keyword>
<sequence length="338" mass="35690">MKNVRRATALISVVAAVVAVGSSLAACGSSGGAGTGSGATKIKIGYTADFSGSAAFAVAQKQGLFAKEGLDPDLKVFTNGPLQIQAFGSGDLDVGYIGPGALWLPQSGKAKVIGINQLGLADHLIARPGKAITSVADLKGKKVAVPQGTSGDMIFQLALKKAGLSPKDVNVVNMDPSTVVTAFSSGSVDAAATWYPLLDTIKKKVPNFVDLASDKNYYPQQTFPNVFVASNSYVDKHSATVKKFLRVVQQANDWIVKHPKEAEQIDAKYLKVPQENLSTATDYVKLLPSSKLVEDSKNGTVETWLDGLSTAFVQMGKVKSPLKAKDYYTADLYEAAAR</sequence>
<evidence type="ECO:0000313" key="8">
    <source>
        <dbReference type="Proteomes" id="UP001596298"/>
    </source>
</evidence>
<reference evidence="8" key="1">
    <citation type="journal article" date="2019" name="Int. J. Syst. Evol. Microbiol.">
        <title>The Global Catalogue of Microorganisms (GCM) 10K type strain sequencing project: providing services to taxonomists for standard genome sequencing and annotation.</title>
        <authorList>
            <consortium name="The Broad Institute Genomics Platform"/>
            <consortium name="The Broad Institute Genome Sequencing Center for Infectious Disease"/>
            <person name="Wu L."/>
            <person name="Ma J."/>
        </authorList>
    </citation>
    <scope>NUCLEOTIDE SEQUENCE [LARGE SCALE GENOMIC DNA]</scope>
    <source>
        <strain evidence="8">CCUG 58127</strain>
    </source>
</reference>
<gene>
    <name evidence="7" type="ORF">ACFQDH_02995</name>
</gene>
<keyword evidence="3" id="KW-0813">Transport</keyword>
<evidence type="ECO:0000256" key="3">
    <source>
        <dbReference type="ARBA" id="ARBA00022448"/>
    </source>
</evidence>
<keyword evidence="4 5" id="KW-0732">Signal</keyword>
<feature type="chain" id="PRO_5046950805" evidence="5">
    <location>
        <begin position="26"/>
        <end position="338"/>
    </location>
</feature>
<dbReference type="Gene3D" id="3.40.190.10">
    <property type="entry name" value="Periplasmic binding protein-like II"/>
    <property type="match status" value="3"/>
</dbReference>
<dbReference type="PANTHER" id="PTHR30024:SF47">
    <property type="entry name" value="TAURINE-BINDING PERIPLASMIC PROTEIN"/>
    <property type="match status" value="1"/>
</dbReference>
<dbReference type="Pfam" id="PF09084">
    <property type="entry name" value="NMT1"/>
    <property type="match status" value="1"/>
</dbReference>
<evidence type="ECO:0000259" key="6">
    <source>
        <dbReference type="SMART" id="SM00062"/>
    </source>
</evidence>
<comment type="similarity">
    <text evidence="2">Belongs to the bacterial solute-binding protein SsuA/TauA family.</text>
</comment>
<name>A0ABW2ABW8_9MICO</name>
<dbReference type="EMBL" id="JBHSWH010000001">
    <property type="protein sequence ID" value="MFC6704265.1"/>
    <property type="molecule type" value="Genomic_DNA"/>
</dbReference>
<dbReference type="SMART" id="SM00062">
    <property type="entry name" value="PBPb"/>
    <property type="match status" value="1"/>
</dbReference>
<dbReference type="InterPro" id="IPR015168">
    <property type="entry name" value="SsuA/THI5"/>
</dbReference>
<dbReference type="SUPFAM" id="SSF53850">
    <property type="entry name" value="Periplasmic binding protein-like II"/>
    <property type="match status" value="1"/>
</dbReference>
<evidence type="ECO:0000256" key="5">
    <source>
        <dbReference type="SAM" id="SignalP"/>
    </source>
</evidence>
<dbReference type="PANTHER" id="PTHR30024">
    <property type="entry name" value="ALIPHATIC SULFONATES-BINDING PROTEIN-RELATED"/>
    <property type="match status" value="1"/>
</dbReference>
<dbReference type="InterPro" id="IPR010067">
    <property type="entry name" value="ABC_SsuA_sub-bd"/>
</dbReference>
<evidence type="ECO:0000256" key="2">
    <source>
        <dbReference type="ARBA" id="ARBA00010742"/>
    </source>
</evidence>
<evidence type="ECO:0000256" key="4">
    <source>
        <dbReference type="ARBA" id="ARBA00022729"/>
    </source>
</evidence>
<organism evidence="7 8">
    <name type="scientific">Flexivirga alba</name>
    <dbReference type="NCBI Taxonomy" id="702742"/>
    <lineage>
        <taxon>Bacteria</taxon>
        <taxon>Bacillati</taxon>
        <taxon>Actinomycetota</taxon>
        <taxon>Actinomycetes</taxon>
        <taxon>Micrococcales</taxon>
        <taxon>Dermacoccaceae</taxon>
        <taxon>Flexivirga</taxon>
    </lineage>
</organism>
<dbReference type="Proteomes" id="UP001596298">
    <property type="component" value="Unassembled WGS sequence"/>
</dbReference>